<evidence type="ECO:0000313" key="3">
    <source>
        <dbReference type="Proteomes" id="UP001577267"/>
    </source>
</evidence>
<dbReference type="InterPro" id="IPR021224">
    <property type="entry name" value="DUF2690"/>
</dbReference>
<organism evidence="2 3">
    <name type="scientific">Streptomyces carpaticus</name>
    <dbReference type="NCBI Taxonomy" id="285558"/>
    <lineage>
        <taxon>Bacteria</taxon>
        <taxon>Bacillati</taxon>
        <taxon>Actinomycetota</taxon>
        <taxon>Actinomycetes</taxon>
        <taxon>Kitasatosporales</taxon>
        <taxon>Streptomycetaceae</taxon>
        <taxon>Streptomyces</taxon>
    </lineage>
</organism>
<comment type="caution">
    <text evidence="2">The sequence shown here is derived from an EMBL/GenBank/DDBJ whole genome shotgun (WGS) entry which is preliminary data.</text>
</comment>
<reference evidence="2 3" key="1">
    <citation type="submission" date="2024-09" db="EMBL/GenBank/DDBJ databases">
        <title>Draft genome sequence of multifaceted antimicrobials producing Streptomyces sp. strain FH1.</title>
        <authorList>
            <person name="Hassan F."/>
            <person name="Ali H."/>
            <person name="Hassan N."/>
            <person name="Nawaz A."/>
        </authorList>
    </citation>
    <scope>NUCLEOTIDE SEQUENCE [LARGE SCALE GENOMIC DNA]</scope>
    <source>
        <strain evidence="2 3">FH1</strain>
    </source>
</reference>
<keyword evidence="3" id="KW-1185">Reference proteome</keyword>
<evidence type="ECO:0000313" key="2">
    <source>
        <dbReference type="EMBL" id="MFB4196555.1"/>
    </source>
</evidence>
<dbReference type="EMBL" id="JBHGBT010000019">
    <property type="protein sequence ID" value="MFB4196555.1"/>
    <property type="molecule type" value="Genomic_DNA"/>
</dbReference>
<feature type="region of interest" description="Disordered" evidence="1">
    <location>
        <begin position="1"/>
        <end position="50"/>
    </location>
</feature>
<dbReference type="Proteomes" id="UP001577267">
    <property type="component" value="Unassembled WGS sequence"/>
</dbReference>
<protein>
    <submittedName>
        <fullName evidence="2">DUF2690 domain-containing protein</fullName>
    </submittedName>
</protein>
<evidence type="ECO:0000256" key="1">
    <source>
        <dbReference type="SAM" id="MobiDB-lite"/>
    </source>
</evidence>
<dbReference type="RefSeq" id="WP_375064551.1">
    <property type="nucleotide sequence ID" value="NZ_JBHGBT010000019.1"/>
</dbReference>
<gene>
    <name evidence="2" type="ORF">ACE11A_19640</name>
</gene>
<feature type="compositionally biased region" description="Low complexity" evidence="1">
    <location>
        <begin position="29"/>
        <end position="42"/>
    </location>
</feature>
<proteinExistence type="predicted"/>
<dbReference type="Pfam" id="PF10901">
    <property type="entry name" value="DUF2690"/>
    <property type="match status" value="1"/>
</dbReference>
<accession>A0ABV4ZRZ6</accession>
<name>A0ABV4ZRZ6_9ACTN</name>
<sequence length="219" mass="23301">MTGTSTGPGDAIPPRPEDDEPAVVPQPRTAPADHTPDTTDSATPPPAPATRWQRFRAGGWGRAALWVGGVGTAAVTAWAATVGTGLGEWLFEDDPPATCPGTDCDGRNPQTAGCGDDAFAYVPQENNPVALQIRHSPDCNAVWGRITAGEKGDMVTTRVPDGPERLARISYSMDVFTRMTKVDNDAFEVSVCATPTTRADRDGGWDPYCIHADQDSPWH</sequence>